<accession>A0A1I2G2B7</accession>
<evidence type="ECO:0000313" key="2">
    <source>
        <dbReference type="EMBL" id="SFF11279.1"/>
    </source>
</evidence>
<reference evidence="2 3" key="1">
    <citation type="submission" date="2016-10" db="EMBL/GenBank/DDBJ databases">
        <authorList>
            <person name="de Groot N.N."/>
        </authorList>
    </citation>
    <scope>NUCLEOTIDE SEQUENCE [LARGE SCALE GENOMIC DNA]</scope>
    <source>
        <strain evidence="2 3">CGMCC 4.3510</strain>
    </source>
</reference>
<keyword evidence="1" id="KW-1133">Transmembrane helix</keyword>
<evidence type="ECO:0000313" key="3">
    <source>
        <dbReference type="Proteomes" id="UP000199323"/>
    </source>
</evidence>
<dbReference type="OrthoDB" id="4222971at2"/>
<sequence>MRAAPVRLACARVGWRGLALVLSGVAWISYGAGLTVQPRYGTVRGITVLLHLLPMTAWGCLWIACGVACLLYALAGTGRDQSGLVAAVVPPLLWAVAYALGGMVGVGVAWSGVAPWASHAGLIYVIARVTRPPRIVVVGADGES</sequence>
<name>A0A1I2G2B7_9ACTN</name>
<dbReference type="STRING" id="380248.SAMN05216251_108208"/>
<evidence type="ECO:0000256" key="1">
    <source>
        <dbReference type="SAM" id="Phobius"/>
    </source>
</evidence>
<organism evidence="2 3">
    <name type="scientific">Actinacidiphila alni</name>
    <dbReference type="NCBI Taxonomy" id="380248"/>
    <lineage>
        <taxon>Bacteria</taxon>
        <taxon>Bacillati</taxon>
        <taxon>Actinomycetota</taxon>
        <taxon>Actinomycetes</taxon>
        <taxon>Kitasatosporales</taxon>
        <taxon>Streptomycetaceae</taxon>
        <taxon>Actinacidiphila</taxon>
    </lineage>
</organism>
<dbReference type="AlphaFoldDB" id="A0A1I2G2B7"/>
<keyword evidence="1" id="KW-0812">Transmembrane</keyword>
<evidence type="ECO:0008006" key="4">
    <source>
        <dbReference type="Google" id="ProtNLM"/>
    </source>
</evidence>
<dbReference type="EMBL" id="FONG01000008">
    <property type="protein sequence ID" value="SFF11279.1"/>
    <property type="molecule type" value="Genomic_DNA"/>
</dbReference>
<dbReference type="Proteomes" id="UP000199323">
    <property type="component" value="Unassembled WGS sequence"/>
</dbReference>
<keyword evidence="1" id="KW-0472">Membrane</keyword>
<protein>
    <recommendedName>
        <fullName evidence="4">Tryptophan-rich sensory protein</fullName>
    </recommendedName>
</protein>
<proteinExistence type="predicted"/>
<dbReference type="RefSeq" id="WP_093714182.1">
    <property type="nucleotide sequence ID" value="NZ_FONG01000008.1"/>
</dbReference>
<gene>
    <name evidence="2" type="ORF">SAMN05216251_108208</name>
</gene>
<feature type="transmembrane region" description="Helical" evidence="1">
    <location>
        <begin position="82"/>
        <end position="101"/>
    </location>
</feature>
<keyword evidence="3" id="KW-1185">Reference proteome</keyword>
<feature type="transmembrane region" description="Helical" evidence="1">
    <location>
        <begin position="55"/>
        <end position="75"/>
    </location>
</feature>